<evidence type="ECO:0000256" key="1">
    <source>
        <dbReference type="SAM" id="Phobius"/>
    </source>
</evidence>
<dbReference type="RefSeq" id="WP_284195273.1">
    <property type="nucleotide sequence ID" value="NZ_BSOG01000001.1"/>
</dbReference>
<comment type="caution">
    <text evidence="2">The sequence shown here is derived from an EMBL/GenBank/DDBJ whole genome shotgun (WGS) entry which is preliminary data.</text>
</comment>
<dbReference type="Proteomes" id="UP001156706">
    <property type="component" value="Unassembled WGS sequence"/>
</dbReference>
<sequence>MENYLVWFVLAAALIGLEMLVGTFYLLVYGLACALGGVAAWAGLTVVPQLVVAALGAVSGTVWLRLHPMSARRKGSDLLDIGQRVEVESWKTDTQLRVRYRGTSWDAELLAPLPDRPTSLYIVAQRSNTWVVAAEPPAA</sequence>
<evidence type="ECO:0000313" key="2">
    <source>
        <dbReference type="EMBL" id="GLR12136.1"/>
    </source>
</evidence>
<feature type="transmembrane region" description="Helical" evidence="1">
    <location>
        <begin position="7"/>
        <end position="32"/>
    </location>
</feature>
<keyword evidence="3" id="KW-1185">Reference proteome</keyword>
<evidence type="ECO:0000313" key="3">
    <source>
        <dbReference type="Proteomes" id="UP001156706"/>
    </source>
</evidence>
<accession>A0ABQ5YFN8</accession>
<feature type="transmembrane region" description="Helical" evidence="1">
    <location>
        <begin position="38"/>
        <end position="64"/>
    </location>
</feature>
<name>A0ABQ5YFN8_9NEIS</name>
<dbReference type="EMBL" id="BSOG01000001">
    <property type="protein sequence ID" value="GLR12136.1"/>
    <property type="molecule type" value="Genomic_DNA"/>
</dbReference>
<proteinExistence type="predicted"/>
<protein>
    <submittedName>
        <fullName evidence="2">Membrane protein</fullName>
    </submittedName>
</protein>
<keyword evidence="1" id="KW-0472">Membrane</keyword>
<keyword evidence="1" id="KW-0812">Transmembrane</keyword>
<gene>
    <name evidence="2" type="ORF">GCM10007907_09260</name>
</gene>
<organism evidence="2 3">
    <name type="scientific">Chitinimonas prasina</name>
    <dbReference type="NCBI Taxonomy" id="1434937"/>
    <lineage>
        <taxon>Bacteria</taxon>
        <taxon>Pseudomonadati</taxon>
        <taxon>Pseudomonadota</taxon>
        <taxon>Betaproteobacteria</taxon>
        <taxon>Neisseriales</taxon>
        <taxon>Chitinibacteraceae</taxon>
        <taxon>Chitinimonas</taxon>
    </lineage>
</organism>
<keyword evidence="1" id="KW-1133">Transmembrane helix</keyword>
<reference evidence="3" key="1">
    <citation type="journal article" date="2019" name="Int. J. Syst. Evol. Microbiol.">
        <title>The Global Catalogue of Microorganisms (GCM) 10K type strain sequencing project: providing services to taxonomists for standard genome sequencing and annotation.</title>
        <authorList>
            <consortium name="The Broad Institute Genomics Platform"/>
            <consortium name="The Broad Institute Genome Sequencing Center for Infectious Disease"/>
            <person name="Wu L."/>
            <person name="Ma J."/>
        </authorList>
    </citation>
    <scope>NUCLEOTIDE SEQUENCE [LARGE SCALE GENOMIC DNA]</scope>
    <source>
        <strain evidence="3">NBRC 110044</strain>
    </source>
</reference>